<dbReference type="AlphaFoldDB" id="A0A5C5R983"/>
<organism evidence="2 3">
    <name type="scientific">Tsukamurella asaccharolytica</name>
    <dbReference type="NCBI Taxonomy" id="2592067"/>
    <lineage>
        <taxon>Bacteria</taxon>
        <taxon>Bacillati</taxon>
        <taxon>Actinomycetota</taxon>
        <taxon>Actinomycetes</taxon>
        <taxon>Mycobacteriales</taxon>
        <taxon>Tsukamurellaceae</taxon>
        <taxon>Tsukamurella</taxon>
    </lineage>
</organism>
<evidence type="ECO:0000256" key="1">
    <source>
        <dbReference type="SAM" id="MobiDB-lite"/>
    </source>
</evidence>
<dbReference type="EMBL" id="VIGW01000008">
    <property type="protein sequence ID" value="TWS18625.1"/>
    <property type="molecule type" value="Genomic_DNA"/>
</dbReference>
<name>A0A5C5R983_9ACTN</name>
<dbReference type="RefSeq" id="WP_146562643.1">
    <property type="nucleotide sequence ID" value="NZ_VIGW01000008.1"/>
</dbReference>
<evidence type="ECO:0000313" key="3">
    <source>
        <dbReference type="Proteomes" id="UP000317291"/>
    </source>
</evidence>
<evidence type="ECO:0000313" key="2">
    <source>
        <dbReference type="EMBL" id="TWS18625.1"/>
    </source>
</evidence>
<dbReference type="Proteomes" id="UP000317291">
    <property type="component" value="Unassembled WGS sequence"/>
</dbReference>
<reference evidence="2 3" key="1">
    <citation type="submission" date="2019-06" db="EMBL/GenBank/DDBJ databases">
        <title>Tsukamurella conjunctivitidis sp. nov., Tsukamurella assacharolytica sp. nov. and Tsukamurella sputae sp. nov. isolated from patients with conjunctivitis, bacteraemia (lymphoma) and respiratory infection (sputum) in Hong Kong.</title>
        <authorList>
            <person name="Teng J.L.L."/>
            <person name="Lee H.H."/>
            <person name="Fong J.Y.H."/>
            <person name="Fok K.M.N."/>
            <person name="Lau S.K.P."/>
            <person name="Woo P.C.Y."/>
        </authorList>
    </citation>
    <scope>NUCLEOTIDE SEQUENCE [LARGE SCALE GENOMIC DNA]</scope>
    <source>
        <strain evidence="2 3">HKU71</strain>
    </source>
</reference>
<proteinExistence type="predicted"/>
<feature type="compositionally biased region" description="Low complexity" evidence="1">
    <location>
        <begin position="1"/>
        <end position="15"/>
    </location>
</feature>
<gene>
    <name evidence="2" type="ORF">FK529_15045</name>
</gene>
<protein>
    <submittedName>
        <fullName evidence="2">Uncharacterized protein</fullName>
    </submittedName>
</protein>
<feature type="region of interest" description="Disordered" evidence="1">
    <location>
        <begin position="1"/>
        <end position="86"/>
    </location>
</feature>
<keyword evidence="3" id="KW-1185">Reference proteome</keyword>
<comment type="caution">
    <text evidence="2">The sequence shown here is derived from an EMBL/GenBank/DDBJ whole genome shotgun (WGS) entry which is preliminary data.</text>
</comment>
<accession>A0A5C5R983</accession>
<feature type="compositionally biased region" description="Basic and acidic residues" evidence="1">
    <location>
        <begin position="47"/>
        <end position="75"/>
    </location>
</feature>
<sequence length="99" mass="10491">MGGTGRSSASSSAAAKSRRREPELGSLRGRLQEHTVDLGPEVGPIAADRRDTVQVRRVPREQGVRRAGQREDLGPGRRGRAGADLGRGVDIGLVPAISR</sequence>